<feature type="region of interest" description="Disordered" evidence="2">
    <location>
        <begin position="1"/>
        <end position="29"/>
    </location>
</feature>
<feature type="compositionally biased region" description="Low complexity" evidence="2">
    <location>
        <begin position="342"/>
        <end position="355"/>
    </location>
</feature>
<accession>A0AAU8G3E5</accession>
<dbReference type="Pfam" id="PF13229">
    <property type="entry name" value="Beta_helix"/>
    <property type="match status" value="1"/>
</dbReference>
<evidence type="ECO:0000259" key="3">
    <source>
        <dbReference type="SMART" id="SM00495"/>
    </source>
</evidence>
<keyword evidence="1" id="KW-0378">Hydrolase</keyword>
<dbReference type="InterPro" id="IPR012334">
    <property type="entry name" value="Pectin_lyas_fold"/>
</dbReference>
<dbReference type="GO" id="GO:0004553">
    <property type="term" value="F:hydrolase activity, hydrolyzing O-glycosyl compounds"/>
    <property type="evidence" value="ECO:0007669"/>
    <property type="project" value="InterPro"/>
</dbReference>
<name>A0AAU8G3E5_9MICO</name>
<dbReference type="SMART" id="SM00495">
    <property type="entry name" value="ChtBD3"/>
    <property type="match status" value="1"/>
</dbReference>
<dbReference type="GO" id="GO:0005576">
    <property type="term" value="C:extracellular region"/>
    <property type="evidence" value="ECO:0007669"/>
    <property type="project" value="InterPro"/>
</dbReference>
<dbReference type="InterPro" id="IPR006626">
    <property type="entry name" value="PbH1"/>
</dbReference>
<dbReference type="Gene3D" id="2.160.20.10">
    <property type="entry name" value="Single-stranded right-handed beta-helix, Pectin lyase-like"/>
    <property type="match status" value="1"/>
</dbReference>
<dbReference type="InterPro" id="IPR011050">
    <property type="entry name" value="Pectin_lyase_fold/virulence"/>
</dbReference>
<dbReference type="InterPro" id="IPR039448">
    <property type="entry name" value="Beta_helix"/>
</dbReference>
<dbReference type="CDD" id="cd12215">
    <property type="entry name" value="ChiC_BD"/>
    <property type="match status" value="1"/>
</dbReference>
<sequence>MPRTARGDAAAAHSLPALHPASTSAPTRPGRGLTALVGLVVGACAVLAGAPAGATSAVASDAVVHVATANELRAALGAAVPGQTIELADGTYVGNFKVTGRAGTASDPVVLRGSAAAVLRTSSGGGNVLHLTDADHWTVQGITVQHAQKGIMVDSSDHVTIDAVTVHDLDMEGIHFRSSSSYGIVRGSTIHDTGQNLRGMGEGVYVGSANDYSDRSDHVQIVDNTIGPLVRGENVDVKEGTTGGRIAGNTFVGDGLTGANYDDSWVDVKGNDYVVEDNVGTVTTKSGFQTHQQSPGWGCGTVFRGNHADLTGATGSGRYAIEVTVHDPVTCPVTVTDDNTVVGGDGLVNPGVPVTGTGGGTPTPDPTEQPTPDPTDEPDPDPTDTPTPEPEHPAECDDPSLAGWSATTVYVGGDRVLHGGSLWQARWWTQGETPSSAAWGPWQHVALC</sequence>
<gene>
    <name evidence="4" type="ORF">ABRQ22_00640</name>
</gene>
<dbReference type="EMBL" id="CP159290">
    <property type="protein sequence ID" value="XCH30239.1"/>
    <property type="molecule type" value="Genomic_DNA"/>
</dbReference>
<dbReference type="SMART" id="SM00710">
    <property type="entry name" value="PbH1"/>
    <property type="match status" value="5"/>
</dbReference>
<dbReference type="Gene3D" id="2.10.10.20">
    <property type="entry name" value="Carbohydrate-binding module superfamily 5/12"/>
    <property type="match status" value="1"/>
</dbReference>
<proteinExistence type="predicted"/>
<reference evidence="4" key="1">
    <citation type="submission" date="2024-06" db="EMBL/GenBank/DDBJ databases">
        <title>Complete genome sequence of the cellulolytic actinobacterium, Cellulosimicrobium ES-005.</title>
        <authorList>
            <person name="Matthews C.T."/>
            <person name="Underwood K.D."/>
            <person name="Ghanchi K.M."/>
            <person name="Fields S.D."/>
            <person name="Gardner S.G."/>
        </authorList>
    </citation>
    <scope>NUCLEOTIDE SEQUENCE</scope>
    <source>
        <strain evidence="4">ES-005</strain>
    </source>
</reference>
<feature type="domain" description="Chitin-binding type-3" evidence="3">
    <location>
        <begin position="401"/>
        <end position="445"/>
    </location>
</feature>
<dbReference type="RefSeq" id="WP_253054364.1">
    <property type="nucleotide sequence ID" value="NZ_CP159290.1"/>
</dbReference>
<dbReference type="InterPro" id="IPR003610">
    <property type="entry name" value="CBM5/12"/>
</dbReference>
<feature type="region of interest" description="Disordered" evidence="2">
    <location>
        <begin position="342"/>
        <end position="401"/>
    </location>
</feature>
<dbReference type="GO" id="GO:0005975">
    <property type="term" value="P:carbohydrate metabolic process"/>
    <property type="evidence" value="ECO:0007669"/>
    <property type="project" value="InterPro"/>
</dbReference>
<protein>
    <submittedName>
        <fullName evidence="4">Carbohydrate-binding protein</fullName>
    </submittedName>
</protein>
<dbReference type="Pfam" id="PF02839">
    <property type="entry name" value="CBM_5_12"/>
    <property type="match status" value="1"/>
</dbReference>
<organism evidence="4">
    <name type="scientific">Cellulosimicrobium sp. ES-005</name>
    <dbReference type="NCBI Taxonomy" id="3163031"/>
    <lineage>
        <taxon>Bacteria</taxon>
        <taxon>Bacillati</taxon>
        <taxon>Actinomycetota</taxon>
        <taxon>Actinomycetes</taxon>
        <taxon>Micrococcales</taxon>
        <taxon>Promicromonosporaceae</taxon>
        <taxon>Cellulosimicrobium</taxon>
    </lineage>
</organism>
<evidence type="ECO:0000256" key="2">
    <source>
        <dbReference type="SAM" id="MobiDB-lite"/>
    </source>
</evidence>
<dbReference type="GO" id="GO:0030246">
    <property type="term" value="F:carbohydrate binding"/>
    <property type="evidence" value="ECO:0007669"/>
    <property type="project" value="InterPro"/>
</dbReference>
<dbReference type="SUPFAM" id="SSF51055">
    <property type="entry name" value="Carbohydrate binding domain"/>
    <property type="match status" value="1"/>
</dbReference>
<evidence type="ECO:0000256" key="1">
    <source>
        <dbReference type="ARBA" id="ARBA00022801"/>
    </source>
</evidence>
<dbReference type="AlphaFoldDB" id="A0AAU8G3E5"/>
<feature type="compositionally biased region" description="Low complexity" evidence="2">
    <location>
        <begin position="9"/>
        <end position="22"/>
    </location>
</feature>
<feature type="compositionally biased region" description="Pro residues" evidence="2">
    <location>
        <begin position="363"/>
        <end position="373"/>
    </location>
</feature>
<evidence type="ECO:0000313" key="4">
    <source>
        <dbReference type="EMBL" id="XCH30239.1"/>
    </source>
</evidence>
<dbReference type="InterPro" id="IPR036573">
    <property type="entry name" value="CBM_sf_5/12"/>
</dbReference>
<dbReference type="SUPFAM" id="SSF51126">
    <property type="entry name" value="Pectin lyase-like"/>
    <property type="match status" value="1"/>
</dbReference>